<evidence type="ECO:0000256" key="1">
    <source>
        <dbReference type="SAM" id="Phobius"/>
    </source>
</evidence>
<dbReference type="Proteomes" id="UP000677016">
    <property type="component" value="Unassembled WGS sequence"/>
</dbReference>
<dbReference type="EMBL" id="JAGSNF010000003">
    <property type="protein sequence ID" value="MBR7742391.1"/>
    <property type="molecule type" value="Genomic_DNA"/>
</dbReference>
<keyword evidence="1" id="KW-0472">Membrane</keyword>
<dbReference type="AlphaFoldDB" id="A0A941D6K2"/>
<proteinExistence type="predicted"/>
<accession>A0A941D6K2</accession>
<organism evidence="2 3">
    <name type="scientific">Phycicoccus avicenniae</name>
    <dbReference type="NCBI Taxonomy" id="2828860"/>
    <lineage>
        <taxon>Bacteria</taxon>
        <taxon>Bacillati</taxon>
        <taxon>Actinomycetota</taxon>
        <taxon>Actinomycetes</taxon>
        <taxon>Micrococcales</taxon>
        <taxon>Intrasporangiaceae</taxon>
        <taxon>Phycicoccus</taxon>
    </lineage>
</organism>
<keyword evidence="3" id="KW-1185">Reference proteome</keyword>
<comment type="caution">
    <text evidence="2">The sequence shown here is derived from an EMBL/GenBank/DDBJ whole genome shotgun (WGS) entry which is preliminary data.</text>
</comment>
<reference evidence="2" key="1">
    <citation type="submission" date="2021-04" db="EMBL/GenBank/DDBJ databases">
        <title>Phycicoccus avicenniae sp. nov., a novel endophytic actinomycetes isolated from branch of Avicennia mariana.</title>
        <authorList>
            <person name="Tuo L."/>
        </authorList>
    </citation>
    <scope>NUCLEOTIDE SEQUENCE</scope>
    <source>
        <strain evidence="2">BSK3Z-2</strain>
    </source>
</reference>
<keyword evidence="1" id="KW-1133">Transmembrane helix</keyword>
<evidence type="ECO:0000313" key="2">
    <source>
        <dbReference type="EMBL" id="MBR7742391.1"/>
    </source>
</evidence>
<name>A0A941D6K2_9MICO</name>
<dbReference type="RefSeq" id="WP_211601532.1">
    <property type="nucleotide sequence ID" value="NZ_JAGSNF010000003.1"/>
</dbReference>
<protein>
    <recommendedName>
        <fullName evidence="4">NUDIX hydrolase</fullName>
    </recommendedName>
</protein>
<keyword evidence="1" id="KW-0812">Transmembrane</keyword>
<feature type="transmembrane region" description="Helical" evidence="1">
    <location>
        <begin position="12"/>
        <end position="31"/>
    </location>
</feature>
<gene>
    <name evidence="2" type="ORF">KC207_03680</name>
</gene>
<evidence type="ECO:0000313" key="3">
    <source>
        <dbReference type="Proteomes" id="UP000677016"/>
    </source>
</evidence>
<sequence>MSESGVDVLQTVTLVVIVLIGVAWYLSYSAARLDRLHAKVEGSMSALDAQLVRRAEATLELANSGTLDPATALLLADAATASLERTTELPHEDDLLDGQHFGDREDTEGTLTEVLGLTLTPPVVAELRGRGDGLVDDALDRIAASALRARMARRFHNAAVREVTRVRGKRVVRWFRLAGHADLPRRVDFDDDLPEALVR</sequence>
<evidence type="ECO:0008006" key="4">
    <source>
        <dbReference type="Google" id="ProtNLM"/>
    </source>
</evidence>